<dbReference type="EMBL" id="JBBHLD010000002">
    <property type="protein sequence ID" value="MEJ5903515.1"/>
    <property type="molecule type" value="Genomic_DNA"/>
</dbReference>
<protein>
    <submittedName>
        <fullName evidence="1">Uncharacterized protein</fullName>
    </submittedName>
</protein>
<evidence type="ECO:0000313" key="2">
    <source>
        <dbReference type="Proteomes" id="UP001377692"/>
    </source>
</evidence>
<dbReference type="Proteomes" id="UP001377692">
    <property type="component" value="Unassembled WGS sequence"/>
</dbReference>
<gene>
    <name evidence="1" type="ORF">V7V80_02325</name>
</gene>
<organism evidence="1 2">
    <name type="scientific">Pseudomonas kermanshahensis</name>
    <dbReference type="NCBI Taxonomy" id="2745482"/>
    <lineage>
        <taxon>Bacteria</taxon>
        <taxon>Pseudomonadati</taxon>
        <taxon>Pseudomonadota</taxon>
        <taxon>Gammaproteobacteria</taxon>
        <taxon>Pseudomonadales</taxon>
        <taxon>Pseudomonadaceae</taxon>
        <taxon>Pseudomonas</taxon>
    </lineage>
</organism>
<sequence>MERILTVHPNEGSLAKLMLLIGFGYNQGLLIEEIALNNQLLLV</sequence>
<reference evidence="1 2" key="1">
    <citation type="submission" date="2024-02" db="EMBL/GenBank/DDBJ databases">
        <title>Identification of pathogenicity and growth-promoting functions of Pseudomonas putida variants.</title>
        <authorList>
            <person name="Sun J."/>
        </authorList>
    </citation>
    <scope>NUCLEOTIDE SEQUENCE [LARGE SCALE GENOMIC DNA]</scope>
    <source>
        <strain evidence="1 2">A04</strain>
    </source>
</reference>
<evidence type="ECO:0000313" key="1">
    <source>
        <dbReference type="EMBL" id="MEJ5903515.1"/>
    </source>
</evidence>
<dbReference type="RefSeq" id="WP_264083905.1">
    <property type="nucleotide sequence ID" value="NZ_JABWRY020000001.1"/>
</dbReference>
<keyword evidence="2" id="KW-1185">Reference proteome</keyword>
<name>A0ABU8R0Y0_9PSED</name>
<comment type="caution">
    <text evidence="1">The sequence shown here is derived from an EMBL/GenBank/DDBJ whole genome shotgun (WGS) entry which is preliminary data.</text>
</comment>
<accession>A0ABU8R0Y0</accession>
<proteinExistence type="predicted"/>